<dbReference type="EMBL" id="DXBY01000293">
    <property type="protein sequence ID" value="HIZ37479.1"/>
    <property type="molecule type" value="Genomic_DNA"/>
</dbReference>
<dbReference type="Pfam" id="PF13439">
    <property type="entry name" value="Glyco_transf_4"/>
    <property type="match status" value="1"/>
</dbReference>
<dbReference type="GO" id="GO:0016757">
    <property type="term" value="F:glycosyltransferase activity"/>
    <property type="evidence" value="ECO:0007669"/>
    <property type="project" value="UniProtKB-KW"/>
</dbReference>
<reference evidence="4" key="1">
    <citation type="journal article" date="2021" name="PeerJ">
        <title>Extensive microbial diversity within the chicken gut microbiome revealed by metagenomics and culture.</title>
        <authorList>
            <person name="Gilroy R."/>
            <person name="Ravi A."/>
            <person name="Getino M."/>
            <person name="Pursley I."/>
            <person name="Horton D.L."/>
            <person name="Alikhan N.F."/>
            <person name="Baker D."/>
            <person name="Gharbi K."/>
            <person name="Hall N."/>
            <person name="Watson M."/>
            <person name="Adriaenssens E.M."/>
            <person name="Foster-Nyarko E."/>
            <person name="Jarju S."/>
            <person name="Secka A."/>
            <person name="Antonio M."/>
            <person name="Oren A."/>
            <person name="Chaudhuri R.R."/>
            <person name="La Ragione R."/>
            <person name="Hildebrand F."/>
            <person name="Pallen M.J."/>
        </authorList>
    </citation>
    <scope>NUCLEOTIDE SEQUENCE</scope>
    <source>
        <strain evidence="4">ChiGjej4B4-7305</strain>
    </source>
</reference>
<dbReference type="SUPFAM" id="SSF53756">
    <property type="entry name" value="UDP-Glycosyltransferase/glycogen phosphorylase"/>
    <property type="match status" value="1"/>
</dbReference>
<dbReference type="AlphaFoldDB" id="A0A9D2J6J0"/>
<name>A0A9D2J6J0_9MICO</name>
<evidence type="ECO:0000256" key="2">
    <source>
        <dbReference type="ARBA" id="ARBA00022679"/>
    </source>
</evidence>
<organism evidence="4 5">
    <name type="scientific">Candidatus Ruania gallistercoris</name>
    <dbReference type="NCBI Taxonomy" id="2838746"/>
    <lineage>
        <taxon>Bacteria</taxon>
        <taxon>Bacillati</taxon>
        <taxon>Actinomycetota</taxon>
        <taxon>Actinomycetes</taxon>
        <taxon>Micrococcales</taxon>
        <taxon>Ruaniaceae</taxon>
        <taxon>Ruania</taxon>
    </lineage>
</organism>
<evidence type="ECO:0000313" key="5">
    <source>
        <dbReference type="Proteomes" id="UP000824037"/>
    </source>
</evidence>
<feature type="non-terminal residue" evidence="4">
    <location>
        <position position="106"/>
    </location>
</feature>
<keyword evidence="2 4" id="KW-0808">Transferase</keyword>
<feature type="domain" description="Glycosyltransferase subfamily 4-like N-terminal" evidence="3">
    <location>
        <begin position="15"/>
        <end position="98"/>
    </location>
</feature>
<proteinExistence type="predicted"/>
<dbReference type="Proteomes" id="UP000824037">
    <property type="component" value="Unassembled WGS sequence"/>
</dbReference>
<evidence type="ECO:0000259" key="3">
    <source>
        <dbReference type="Pfam" id="PF13439"/>
    </source>
</evidence>
<dbReference type="Gene3D" id="3.40.50.2000">
    <property type="entry name" value="Glycogen Phosphorylase B"/>
    <property type="match status" value="1"/>
</dbReference>
<sequence length="106" mass="11471">MRITHVTDSYLPRLGGIETQVHGLAIRQARAGHEVHVLTTTAGEPGARGRSTEHDGPLTVHRLAARMPLNLPVHPRGPRHFDTVLARLQPDVAHLHSGIVAPVTQA</sequence>
<dbReference type="InterPro" id="IPR028098">
    <property type="entry name" value="Glyco_trans_4-like_N"/>
</dbReference>
<reference evidence="4" key="2">
    <citation type="submission" date="2021-04" db="EMBL/GenBank/DDBJ databases">
        <authorList>
            <person name="Gilroy R."/>
        </authorList>
    </citation>
    <scope>NUCLEOTIDE SEQUENCE</scope>
    <source>
        <strain evidence="4">ChiGjej4B4-7305</strain>
    </source>
</reference>
<evidence type="ECO:0000313" key="4">
    <source>
        <dbReference type="EMBL" id="HIZ37479.1"/>
    </source>
</evidence>
<gene>
    <name evidence="4" type="ORF">H9815_17010</name>
</gene>
<comment type="caution">
    <text evidence="4">The sequence shown here is derived from an EMBL/GenBank/DDBJ whole genome shotgun (WGS) entry which is preliminary data.</text>
</comment>
<protein>
    <submittedName>
        <fullName evidence="4">Glycosyltransferase</fullName>
        <ecNumber evidence="4">2.4.-.-</ecNumber>
    </submittedName>
</protein>
<evidence type="ECO:0000256" key="1">
    <source>
        <dbReference type="ARBA" id="ARBA00022676"/>
    </source>
</evidence>
<accession>A0A9D2J6J0</accession>
<keyword evidence="1 4" id="KW-0328">Glycosyltransferase</keyword>
<dbReference type="EC" id="2.4.-.-" evidence="4"/>